<evidence type="ECO:0000313" key="2">
    <source>
        <dbReference type="EMBL" id="TNN26354.1"/>
    </source>
</evidence>
<name>A0A4Z2ECX4_9TELE</name>
<dbReference type="EMBL" id="SRLO01010417">
    <property type="protein sequence ID" value="TNN26354.1"/>
    <property type="molecule type" value="Genomic_DNA"/>
</dbReference>
<accession>A0A4Z2ECX4</accession>
<evidence type="ECO:0000313" key="3">
    <source>
        <dbReference type="Proteomes" id="UP000314294"/>
    </source>
</evidence>
<dbReference type="AlphaFoldDB" id="A0A4Z2ECX4"/>
<organism evidence="2 3">
    <name type="scientific">Liparis tanakae</name>
    <name type="common">Tanaka's snailfish</name>
    <dbReference type="NCBI Taxonomy" id="230148"/>
    <lineage>
        <taxon>Eukaryota</taxon>
        <taxon>Metazoa</taxon>
        <taxon>Chordata</taxon>
        <taxon>Craniata</taxon>
        <taxon>Vertebrata</taxon>
        <taxon>Euteleostomi</taxon>
        <taxon>Actinopterygii</taxon>
        <taxon>Neopterygii</taxon>
        <taxon>Teleostei</taxon>
        <taxon>Neoteleostei</taxon>
        <taxon>Acanthomorphata</taxon>
        <taxon>Eupercaria</taxon>
        <taxon>Perciformes</taxon>
        <taxon>Cottioidei</taxon>
        <taxon>Cottales</taxon>
        <taxon>Liparidae</taxon>
        <taxon>Liparis</taxon>
    </lineage>
</organism>
<comment type="caution">
    <text evidence="2">The sequence shown here is derived from an EMBL/GenBank/DDBJ whole genome shotgun (WGS) entry which is preliminary data.</text>
</comment>
<feature type="region of interest" description="Disordered" evidence="1">
    <location>
        <begin position="82"/>
        <end position="142"/>
    </location>
</feature>
<sequence length="142" mass="13624">MASAPPGGSALLAGTAGGLAIWKSLNISFPVFFSRSPSGSRAVKAPFSFGAAGSLAGGRGGGRVGPCWSTIAGNGPGWNGLVTPGWPHAGAPGGGGPQLRRGGDRGAALKWAGPGTALKWAGPGAPQTGGGTGRPPKADGWG</sequence>
<keyword evidence="3" id="KW-1185">Reference proteome</keyword>
<proteinExistence type="predicted"/>
<gene>
    <name evidence="2" type="ORF">EYF80_063509</name>
</gene>
<protein>
    <submittedName>
        <fullName evidence="2">Uncharacterized protein</fullName>
    </submittedName>
</protein>
<reference evidence="2 3" key="1">
    <citation type="submission" date="2019-03" db="EMBL/GenBank/DDBJ databases">
        <title>First draft genome of Liparis tanakae, snailfish: a comprehensive survey of snailfish specific genes.</title>
        <authorList>
            <person name="Kim W."/>
            <person name="Song I."/>
            <person name="Jeong J.-H."/>
            <person name="Kim D."/>
            <person name="Kim S."/>
            <person name="Ryu S."/>
            <person name="Song J.Y."/>
            <person name="Lee S.K."/>
        </authorList>
    </citation>
    <scope>NUCLEOTIDE SEQUENCE [LARGE SCALE GENOMIC DNA]</scope>
    <source>
        <tissue evidence="2">Muscle</tissue>
    </source>
</reference>
<dbReference type="Proteomes" id="UP000314294">
    <property type="component" value="Unassembled WGS sequence"/>
</dbReference>
<evidence type="ECO:0000256" key="1">
    <source>
        <dbReference type="SAM" id="MobiDB-lite"/>
    </source>
</evidence>